<dbReference type="RefSeq" id="WP_152716250.1">
    <property type="nucleotide sequence ID" value="NZ_VOSK01000228.1"/>
</dbReference>
<dbReference type="AlphaFoldDB" id="A0A5N7MRD9"/>
<evidence type="ECO:0000313" key="3">
    <source>
        <dbReference type="Proteomes" id="UP000403266"/>
    </source>
</evidence>
<protein>
    <submittedName>
        <fullName evidence="2">Uncharacterized protein</fullName>
    </submittedName>
</protein>
<sequence>MSPHKYDASPTVQRGIAMIFRITTATSLLLAATGAFAAPTKAKPVSAVIITNARDIPATDVAIGVNGQTVRLAKPLAPKAKTTLRLPKMTGCMVAVAATFEDESTAEFPELDVCQDGTVRFTD</sequence>
<dbReference type="OrthoDB" id="8021144at2"/>
<keyword evidence="3" id="KW-1185">Reference proteome</keyword>
<accession>A0A5N7MRD9</accession>
<dbReference type="EMBL" id="VOSK01000228">
    <property type="protein sequence ID" value="MPR29418.1"/>
    <property type="molecule type" value="Genomic_DNA"/>
</dbReference>
<organism evidence="2 3">
    <name type="scientific">Microvirga tunisiensis</name>
    <dbReference type="NCBI Taxonomy" id="2108360"/>
    <lineage>
        <taxon>Bacteria</taxon>
        <taxon>Pseudomonadati</taxon>
        <taxon>Pseudomonadota</taxon>
        <taxon>Alphaproteobacteria</taxon>
        <taxon>Hyphomicrobiales</taxon>
        <taxon>Methylobacteriaceae</taxon>
        <taxon>Microvirga</taxon>
    </lineage>
</organism>
<keyword evidence="1" id="KW-0732">Signal</keyword>
<feature type="signal peptide" evidence="1">
    <location>
        <begin position="1"/>
        <end position="37"/>
    </location>
</feature>
<dbReference type="Proteomes" id="UP000403266">
    <property type="component" value="Unassembled WGS sequence"/>
</dbReference>
<gene>
    <name evidence="2" type="ORF">FS320_31085</name>
</gene>
<comment type="caution">
    <text evidence="2">The sequence shown here is derived from an EMBL/GenBank/DDBJ whole genome shotgun (WGS) entry which is preliminary data.</text>
</comment>
<reference evidence="2 3" key="1">
    <citation type="journal article" date="2019" name="Syst. Appl. Microbiol.">
        <title>Microvirga tunisiensis sp. nov., a root nodule symbiotic bacterium isolated from Lupinus micranthus and L. luteus grown in Northern Tunisia.</title>
        <authorList>
            <person name="Msaddak A."/>
            <person name="Rejili M."/>
            <person name="Duran D."/>
            <person name="Mars M."/>
            <person name="Palacios J.M."/>
            <person name="Ruiz-Argueso T."/>
            <person name="Rey L."/>
            <person name="Imperial J."/>
        </authorList>
    </citation>
    <scope>NUCLEOTIDE SEQUENCE [LARGE SCALE GENOMIC DNA]</scope>
    <source>
        <strain evidence="2 3">Lmie10</strain>
    </source>
</reference>
<name>A0A5N7MRD9_9HYPH</name>
<feature type="chain" id="PRO_5030135683" evidence="1">
    <location>
        <begin position="38"/>
        <end position="123"/>
    </location>
</feature>
<proteinExistence type="predicted"/>
<evidence type="ECO:0000313" key="2">
    <source>
        <dbReference type="EMBL" id="MPR29418.1"/>
    </source>
</evidence>
<evidence type="ECO:0000256" key="1">
    <source>
        <dbReference type="SAM" id="SignalP"/>
    </source>
</evidence>